<gene>
    <name evidence="4" type="ORF">UX73_C0031G0003</name>
</gene>
<keyword evidence="1 2" id="KW-0597">Phosphoprotein</keyword>
<dbReference type="SMART" id="SM00448">
    <property type="entry name" value="REC"/>
    <property type="match status" value="1"/>
</dbReference>
<dbReference type="Gene3D" id="3.40.50.2300">
    <property type="match status" value="1"/>
</dbReference>
<evidence type="ECO:0000256" key="1">
    <source>
        <dbReference type="ARBA" id="ARBA00022553"/>
    </source>
</evidence>
<evidence type="ECO:0000313" key="5">
    <source>
        <dbReference type="Proteomes" id="UP000034873"/>
    </source>
</evidence>
<name>A0A0G1QXG6_UNCKA</name>
<dbReference type="PANTHER" id="PTHR44591:SF3">
    <property type="entry name" value="RESPONSE REGULATORY DOMAIN-CONTAINING PROTEIN"/>
    <property type="match status" value="1"/>
</dbReference>
<dbReference type="PANTHER" id="PTHR44591">
    <property type="entry name" value="STRESS RESPONSE REGULATOR PROTEIN 1"/>
    <property type="match status" value="1"/>
</dbReference>
<comment type="caution">
    <text evidence="4">The sequence shown here is derived from an EMBL/GenBank/DDBJ whole genome shotgun (WGS) entry which is preliminary data.</text>
</comment>
<dbReference type="PROSITE" id="PS50110">
    <property type="entry name" value="RESPONSE_REGULATORY"/>
    <property type="match status" value="1"/>
</dbReference>
<accession>A0A0G1QXG6</accession>
<feature type="domain" description="Response regulatory" evidence="3">
    <location>
        <begin position="7"/>
        <end position="123"/>
    </location>
</feature>
<dbReference type="EMBL" id="LCNH01000031">
    <property type="protein sequence ID" value="KKU49626.1"/>
    <property type="molecule type" value="Genomic_DNA"/>
</dbReference>
<organism evidence="4 5">
    <name type="scientific">candidate division WWE3 bacterium GW2011_GWC1_47_10</name>
    <dbReference type="NCBI Taxonomy" id="1619122"/>
    <lineage>
        <taxon>Bacteria</taxon>
        <taxon>Katanobacteria</taxon>
    </lineage>
</organism>
<reference evidence="4 5" key="1">
    <citation type="journal article" date="2015" name="Nature">
        <title>rRNA introns, odd ribosomes, and small enigmatic genomes across a large radiation of phyla.</title>
        <authorList>
            <person name="Brown C.T."/>
            <person name="Hug L.A."/>
            <person name="Thomas B.C."/>
            <person name="Sharon I."/>
            <person name="Castelle C.J."/>
            <person name="Singh A."/>
            <person name="Wilkins M.J."/>
            <person name="Williams K.H."/>
            <person name="Banfield J.F."/>
        </authorList>
    </citation>
    <scope>NUCLEOTIDE SEQUENCE [LARGE SCALE GENOMIC DNA]</scope>
</reference>
<evidence type="ECO:0000259" key="3">
    <source>
        <dbReference type="PROSITE" id="PS50110"/>
    </source>
</evidence>
<dbReference type="Pfam" id="PF00072">
    <property type="entry name" value="Response_reg"/>
    <property type="match status" value="1"/>
</dbReference>
<dbReference type="Proteomes" id="UP000034873">
    <property type="component" value="Unassembled WGS sequence"/>
</dbReference>
<dbReference type="AlphaFoldDB" id="A0A0G1QXG6"/>
<dbReference type="InterPro" id="IPR011006">
    <property type="entry name" value="CheY-like_superfamily"/>
</dbReference>
<sequence length="126" mass="13917">MADLQKTILLVEDEPDMRLVYAELLREAGYKVLEAGDGTIGLKRALEDAWDLVLLDIMLPGEDGLHILKHIRETEKLKSKPVILLTNLGSEPIINEAFSKGADGYLIKSEITPDKIVAEVSNYLSG</sequence>
<dbReference type="STRING" id="1619122.UX73_C0031G0003"/>
<evidence type="ECO:0000313" key="4">
    <source>
        <dbReference type="EMBL" id="KKU49626.1"/>
    </source>
</evidence>
<dbReference type="SUPFAM" id="SSF52172">
    <property type="entry name" value="CheY-like"/>
    <property type="match status" value="1"/>
</dbReference>
<dbReference type="InterPro" id="IPR001789">
    <property type="entry name" value="Sig_transdc_resp-reg_receiver"/>
</dbReference>
<proteinExistence type="predicted"/>
<protein>
    <submittedName>
        <fullName evidence="4">ResD</fullName>
    </submittedName>
</protein>
<evidence type="ECO:0000256" key="2">
    <source>
        <dbReference type="PROSITE-ProRule" id="PRU00169"/>
    </source>
</evidence>
<dbReference type="InterPro" id="IPR050595">
    <property type="entry name" value="Bact_response_regulator"/>
</dbReference>
<dbReference type="CDD" id="cd17574">
    <property type="entry name" value="REC_OmpR"/>
    <property type="match status" value="1"/>
</dbReference>
<feature type="modified residue" description="4-aspartylphosphate" evidence="2">
    <location>
        <position position="56"/>
    </location>
</feature>
<dbReference type="GO" id="GO:0000160">
    <property type="term" value="P:phosphorelay signal transduction system"/>
    <property type="evidence" value="ECO:0007669"/>
    <property type="project" value="InterPro"/>
</dbReference>